<keyword evidence="2" id="KW-1185">Reference proteome</keyword>
<dbReference type="EMBL" id="VUJX02000001">
    <property type="protein sequence ID" value="KAL0943328.1"/>
    <property type="molecule type" value="Genomic_DNA"/>
</dbReference>
<organism evidence="1 2">
    <name type="scientific">Colletotrichum truncatum</name>
    <name type="common">Anthracnose fungus</name>
    <name type="synonym">Colletotrichum capsici</name>
    <dbReference type="NCBI Taxonomy" id="5467"/>
    <lineage>
        <taxon>Eukaryota</taxon>
        <taxon>Fungi</taxon>
        <taxon>Dikarya</taxon>
        <taxon>Ascomycota</taxon>
        <taxon>Pezizomycotina</taxon>
        <taxon>Sordariomycetes</taxon>
        <taxon>Hypocreomycetidae</taxon>
        <taxon>Glomerellales</taxon>
        <taxon>Glomerellaceae</taxon>
        <taxon>Colletotrichum</taxon>
        <taxon>Colletotrichum truncatum species complex</taxon>
    </lineage>
</organism>
<evidence type="ECO:0000313" key="2">
    <source>
        <dbReference type="Proteomes" id="UP000805649"/>
    </source>
</evidence>
<gene>
    <name evidence="1" type="ORF">CTRU02_201214</name>
</gene>
<reference evidence="1 2" key="1">
    <citation type="journal article" date="2020" name="Phytopathology">
        <title>Genome Sequence Resources of Colletotrichum truncatum, C. plurivorum, C. musicola, and C. sojae: Four Species Pathogenic to Soybean (Glycine max).</title>
        <authorList>
            <person name="Rogerio F."/>
            <person name="Boufleur T.R."/>
            <person name="Ciampi-Guillardi M."/>
            <person name="Sukno S.A."/>
            <person name="Thon M.R."/>
            <person name="Massola Junior N.S."/>
            <person name="Baroncelli R."/>
        </authorList>
    </citation>
    <scope>NUCLEOTIDE SEQUENCE [LARGE SCALE GENOMIC DNA]</scope>
    <source>
        <strain evidence="1 2">CMES1059</strain>
    </source>
</reference>
<evidence type="ECO:0000313" key="1">
    <source>
        <dbReference type="EMBL" id="KAL0943328.1"/>
    </source>
</evidence>
<comment type="caution">
    <text evidence="1">The sequence shown here is derived from an EMBL/GenBank/DDBJ whole genome shotgun (WGS) entry which is preliminary data.</text>
</comment>
<protein>
    <submittedName>
        <fullName evidence="1">Uncharacterized protein</fullName>
    </submittedName>
</protein>
<dbReference type="Proteomes" id="UP000805649">
    <property type="component" value="Unassembled WGS sequence"/>
</dbReference>
<proteinExistence type="predicted"/>
<accession>A0ACC3ZGP9</accession>
<sequence length="149" mass="15613">MKFSATIFLLSTVASALTIQQRAPSDAGAIVSPFLAPACQLTDIATEALCKFPNIALTPGQCQDVQHPCAIHPPTSFVAQLTPNNSKKCYVAVFPNFGCTGDEVDTGALEASRQSKCIEAPYFGKLLSGGLLSSSILPFGFKSAKLVCA</sequence>
<name>A0ACC3ZGP9_COLTU</name>